<gene>
    <name evidence="3" type="ORF">EEDITHA_LOCUS17370</name>
</gene>
<accession>A0AAU9UUG6</accession>
<evidence type="ECO:0000256" key="2">
    <source>
        <dbReference type="SAM" id="MobiDB-lite"/>
    </source>
</evidence>
<proteinExistence type="predicted"/>
<dbReference type="Gene3D" id="3.30.70.1820">
    <property type="entry name" value="L1 transposable element, RRM domain"/>
    <property type="match status" value="1"/>
</dbReference>
<name>A0AAU9UUG6_EUPED</name>
<protein>
    <recommendedName>
        <fullName evidence="5">Endonuclease-reverse transcriptase</fullName>
    </recommendedName>
</protein>
<evidence type="ECO:0008006" key="5">
    <source>
        <dbReference type="Google" id="ProtNLM"/>
    </source>
</evidence>
<organism evidence="3 4">
    <name type="scientific">Euphydryas editha</name>
    <name type="common">Edith's checkerspot</name>
    <dbReference type="NCBI Taxonomy" id="104508"/>
    <lineage>
        <taxon>Eukaryota</taxon>
        <taxon>Metazoa</taxon>
        <taxon>Ecdysozoa</taxon>
        <taxon>Arthropoda</taxon>
        <taxon>Hexapoda</taxon>
        <taxon>Insecta</taxon>
        <taxon>Pterygota</taxon>
        <taxon>Neoptera</taxon>
        <taxon>Endopterygota</taxon>
        <taxon>Lepidoptera</taxon>
        <taxon>Glossata</taxon>
        <taxon>Ditrysia</taxon>
        <taxon>Papilionoidea</taxon>
        <taxon>Nymphalidae</taxon>
        <taxon>Nymphalinae</taxon>
        <taxon>Euphydryas</taxon>
    </lineage>
</organism>
<dbReference type="AlphaFoldDB" id="A0AAU9UUG6"/>
<evidence type="ECO:0000313" key="4">
    <source>
        <dbReference type="Proteomes" id="UP001153954"/>
    </source>
</evidence>
<dbReference type="EMBL" id="CAKOGL010000025">
    <property type="protein sequence ID" value="CAH2102788.1"/>
    <property type="molecule type" value="Genomic_DNA"/>
</dbReference>
<feature type="compositionally biased region" description="Polar residues" evidence="2">
    <location>
        <begin position="199"/>
        <end position="227"/>
    </location>
</feature>
<sequence>MEEVMNMLKKIQKDLNEQKTTISQSANKITEQVTQNINHILEEKFKAIDVRYENLKEKLENQEKRLYFLEKQSRQRNIVIFGLAETETSYANLEKTVLKFIHQYFSIVLENRDIQEIRRLGKKGEKPRPITVTFTSLGTKIEIFKQRRALKDTTYYIKEDFPQHILEKRRLLREQIKVEKEKGNKAVIKYDKLVILNKPSTSKNNKRSLSTSPSEHCIRQGNSQHKAQATKKNRPTTEYNDDNRPTTTAENIVKPGILNFLVNKNPTSQSQSINNLKN</sequence>
<feature type="region of interest" description="Disordered" evidence="2">
    <location>
        <begin position="199"/>
        <end position="249"/>
    </location>
</feature>
<evidence type="ECO:0000256" key="1">
    <source>
        <dbReference type="SAM" id="Coils"/>
    </source>
</evidence>
<evidence type="ECO:0000313" key="3">
    <source>
        <dbReference type="EMBL" id="CAH2102788.1"/>
    </source>
</evidence>
<dbReference type="InterPro" id="IPR004244">
    <property type="entry name" value="Transposase_22"/>
</dbReference>
<dbReference type="Proteomes" id="UP001153954">
    <property type="component" value="Unassembled WGS sequence"/>
</dbReference>
<reference evidence="3" key="1">
    <citation type="submission" date="2022-03" db="EMBL/GenBank/DDBJ databases">
        <authorList>
            <person name="Tunstrom K."/>
        </authorList>
    </citation>
    <scope>NUCLEOTIDE SEQUENCE</scope>
</reference>
<feature type="coiled-coil region" evidence="1">
    <location>
        <begin position="1"/>
        <end position="72"/>
    </location>
</feature>
<comment type="caution">
    <text evidence="3">The sequence shown here is derived from an EMBL/GenBank/DDBJ whole genome shotgun (WGS) entry which is preliminary data.</text>
</comment>
<keyword evidence="1" id="KW-0175">Coiled coil</keyword>
<dbReference type="PANTHER" id="PTHR11505">
    <property type="entry name" value="L1 TRANSPOSABLE ELEMENT-RELATED"/>
    <property type="match status" value="1"/>
</dbReference>
<keyword evidence="4" id="KW-1185">Reference proteome</keyword>